<evidence type="ECO:0000256" key="6">
    <source>
        <dbReference type="ARBA" id="ARBA00023136"/>
    </source>
</evidence>
<keyword evidence="5 7" id="KW-1133">Transmembrane helix</keyword>
<keyword evidence="4 7" id="KW-0812">Transmembrane</keyword>
<evidence type="ECO:0000256" key="4">
    <source>
        <dbReference type="ARBA" id="ARBA00022692"/>
    </source>
</evidence>
<feature type="transmembrane region" description="Helical" evidence="7">
    <location>
        <begin position="12"/>
        <end position="30"/>
    </location>
</feature>
<dbReference type="OrthoDB" id="9768885at2"/>
<dbReference type="GO" id="GO:0015293">
    <property type="term" value="F:symporter activity"/>
    <property type="evidence" value="ECO:0007669"/>
    <property type="project" value="UniProtKB-KW"/>
</dbReference>
<keyword evidence="6 7" id="KW-0472">Membrane</keyword>
<keyword evidence="2" id="KW-0813">Transport</keyword>
<feature type="transmembrane region" description="Helical" evidence="7">
    <location>
        <begin position="185"/>
        <end position="206"/>
    </location>
</feature>
<evidence type="ECO:0000313" key="9">
    <source>
        <dbReference type="Proteomes" id="UP000198828"/>
    </source>
</evidence>
<evidence type="ECO:0000256" key="5">
    <source>
        <dbReference type="ARBA" id="ARBA00022989"/>
    </source>
</evidence>
<evidence type="ECO:0000313" key="8">
    <source>
        <dbReference type="EMBL" id="SDX24013.1"/>
    </source>
</evidence>
<dbReference type="PANTHER" id="PTHR42865:SF7">
    <property type="entry name" value="PROTON_GLUTAMATE-ASPARTATE SYMPORTER"/>
    <property type="match status" value="1"/>
</dbReference>
<dbReference type="GO" id="GO:0005886">
    <property type="term" value="C:plasma membrane"/>
    <property type="evidence" value="ECO:0007669"/>
    <property type="project" value="UniProtKB-SubCell"/>
</dbReference>
<evidence type="ECO:0000256" key="3">
    <source>
        <dbReference type="ARBA" id="ARBA00022475"/>
    </source>
</evidence>
<evidence type="ECO:0000256" key="1">
    <source>
        <dbReference type="ARBA" id="ARBA00004651"/>
    </source>
</evidence>
<protein>
    <submittedName>
        <fullName evidence="8">Na+/H+-dicarboxylate symporter</fullName>
    </submittedName>
</protein>
<keyword evidence="9" id="KW-1185">Reference proteome</keyword>
<feature type="transmembrane region" description="Helical" evidence="7">
    <location>
        <begin position="144"/>
        <end position="165"/>
    </location>
</feature>
<sequence>MSPKGKKKVSLTTKIIMASVLGLIIGAIVGPWMEKIQFIGTIWIRLIQMSIVALVMTSVASAIGNIESASAGKMSFHTFKYIILFTLCSAFLGLGLSYLFKPGVGITLDAAVEATTNQLSDVSVIDTLVNFVPTNIFSAMSSGSTIQCIIFSLIFGIAAGGYARATGRNNVLLLIKDINGIIMRIIEMVMKLAPIGIFCLLAPVVGTTGFDVIFPMLKFLLALLVGDIIQFLIYCPLTAFRCGVNPLKMPKKYAKMSIMALTTTSSAVCLPTKMEDSVTKFGVSRRVADFTGPITMTMNSCGAVQCYVLAIMFMAQASGIALTNVEILTGVLLACMMCMGTIVVPGGSVVVYTFFATALGLPLESVAILIGIDWFAGALRTLMNVDVDVLVGMLVSKDLGEFDADVYNDKKEVKYVQYVEA</sequence>
<keyword evidence="3" id="KW-1003">Cell membrane</keyword>
<feature type="transmembrane region" description="Helical" evidence="7">
    <location>
        <begin position="42"/>
        <end position="66"/>
    </location>
</feature>
<name>A0A1H3A328_9FIRM</name>
<comment type="subcellular location">
    <subcellularLocation>
        <location evidence="1">Cell membrane</location>
        <topology evidence="1">Multi-pass membrane protein</topology>
    </subcellularLocation>
</comment>
<reference evidence="8 9" key="1">
    <citation type="submission" date="2016-10" db="EMBL/GenBank/DDBJ databases">
        <authorList>
            <person name="de Groot N.N."/>
        </authorList>
    </citation>
    <scope>NUCLEOTIDE SEQUENCE [LARGE SCALE GENOMIC DNA]</scope>
    <source>
        <strain evidence="8 9">DSM 23310</strain>
    </source>
</reference>
<evidence type="ECO:0000256" key="2">
    <source>
        <dbReference type="ARBA" id="ARBA00022448"/>
    </source>
</evidence>
<feature type="transmembrane region" description="Helical" evidence="7">
    <location>
        <begin position="78"/>
        <end position="100"/>
    </location>
</feature>
<dbReference type="PRINTS" id="PR00173">
    <property type="entry name" value="EDTRNSPORT"/>
</dbReference>
<gene>
    <name evidence="8" type="ORF">SAMN05660923_01970</name>
</gene>
<proteinExistence type="predicted"/>
<accession>A0A1H3A328</accession>
<feature type="transmembrane region" description="Helical" evidence="7">
    <location>
        <begin position="350"/>
        <end position="376"/>
    </location>
</feature>
<organism evidence="8 9">
    <name type="scientific">Tepidimicrobium xylanilyticum</name>
    <dbReference type="NCBI Taxonomy" id="1123352"/>
    <lineage>
        <taxon>Bacteria</taxon>
        <taxon>Bacillati</taxon>
        <taxon>Bacillota</taxon>
        <taxon>Tissierellia</taxon>
        <taxon>Tissierellales</taxon>
        <taxon>Tepidimicrobiaceae</taxon>
        <taxon>Tepidimicrobium</taxon>
    </lineage>
</organism>
<feature type="transmembrane region" description="Helical" evidence="7">
    <location>
        <begin position="212"/>
        <end position="235"/>
    </location>
</feature>
<dbReference type="RefSeq" id="WP_093753216.1">
    <property type="nucleotide sequence ID" value="NZ_BSYN01000003.1"/>
</dbReference>
<dbReference type="Pfam" id="PF00375">
    <property type="entry name" value="SDF"/>
    <property type="match status" value="1"/>
</dbReference>
<dbReference type="EMBL" id="FNNG01000008">
    <property type="protein sequence ID" value="SDX24013.1"/>
    <property type="molecule type" value="Genomic_DNA"/>
</dbReference>
<dbReference type="SUPFAM" id="SSF118215">
    <property type="entry name" value="Proton glutamate symport protein"/>
    <property type="match status" value="1"/>
</dbReference>
<dbReference type="AlphaFoldDB" id="A0A1H3A328"/>
<evidence type="ECO:0000256" key="7">
    <source>
        <dbReference type="SAM" id="Phobius"/>
    </source>
</evidence>
<feature type="transmembrane region" description="Helical" evidence="7">
    <location>
        <begin position="327"/>
        <end position="344"/>
    </location>
</feature>
<dbReference type="Proteomes" id="UP000198828">
    <property type="component" value="Unassembled WGS sequence"/>
</dbReference>
<dbReference type="InterPro" id="IPR036458">
    <property type="entry name" value="Na:dicarbo_symporter_sf"/>
</dbReference>
<dbReference type="InterPro" id="IPR001991">
    <property type="entry name" value="Na-dicarboxylate_symporter"/>
</dbReference>
<dbReference type="Gene3D" id="1.10.3860.10">
    <property type="entry name" value="Sodium:dicarboxylate symporter"/>
    <property type="match status" value="1"/>
</dbReference>
<dbReference type="PANTHER" id="PTHR42865">
    <property type="entry name" value="PROTON/GLUTAMATE-ASPARTATE SYMPORTER"/>
    <property type="match status" value="1"/>
</dbReference>